<name>A0AA92TUY6_9BACT</name>
<protein>
    <submittedName>
        <fullName evidence="1">Uncharacterized protein</fullName>
    </submittedName>
</protein>
<dbReference type="EMBL" id="QSAG01000037">
    <property type="protein sequence ID" value="RGW40667.1"/>
    <property type="molecule type" value="Genomic_DNA"/>
</dbReference>
<dbReference type="RefSeq" id="WP_118066369.1">
    <property type="nucleotide sequence ID" value="NZ_QSAG01000037.1"/>
</dbReference>
<accession>A0AA92TUY6</accession>
<evidence type="ECO:0000313" key="3">
    <source>
        <dbReference type="Proteomes" id="UP000283785"/>
    </source>
</evidence>
<evidence type="ECO:0000313" key="2">
    <source>
        <dbReference type="EMBL" id="RGW40667.1"/>
    </source>
</evidence>
<evidence type="ECO:0000313" key="1">
    <source>
        <dbReference type="EMBL" id="RGW37565.1"/>
    </source>
</evidence>
<gene>
    <name evidence="2" type="ORF">DWV76_13775</name>
    <name evidence="1" type="ORF">DWV76_17040</name>
</gene>
<proteinExistence type="predicted"/>
<dbReference type="Proteomes" id="UP000283785">
    <property type="component" value="Unassembled WGS sequence"/>
</dbReference>
<dbReference type="AlphaFoldDB" id="A0AA92TUY6"/>
<comment type="caution">
    <text evidence="1">The sequence shown here is derived from an EMBL/GenBank/DDBJ whole genome shotgun (WGS) entry which is preliminary data.</text>
</comment>
<reference evidence="1 3" key="1">
    <citation type="submission" date="2018-08" db="EMBL/GenBank/DDBJ databases">
        <title>A genome reference for cultivated species of the human gut microbiota.</title>
        <authorList>
            <person name="Zou Y."/>
            <person name="Xue W."/>
            <person name="Luo G."/>
        </authorList>
    </citation>
    <scope>NUCLEOTIDE SEQUENCE [LARGE SCALE GENOMIC DNA]</scope>
    <source>
        <strain evidence="1 3">AF12-50</strain>
    </source>
</reference>
<sequence>MKQNKEKIGVAIITAFYEVDGKKCYAEIKIGIACVKDFDRKERKEFTDVLIKWYKERIADIAIRKEKNNAKLIKITVRYKMQTCDFIINDKFFYGIFKSKICKK</sequence>
<dbReference type="EMBL" id="QSAG01000104">
    <property type="protein sequence ID" value="RGW37565.1"/>
    <property type="molecule type" value="Genomic_DNA"/>
</dbReference>
<organism evidence="1 3">
    <name type="scientific">Segatella copri</name>
    <dbReference type="NCBI Taxonomy" id="165179"/>
    <lineage>
        <taxon>Bacteria</taxon>
        <taxon>Pseudomonadati</taxon>
        <taxon>Bacteroidota</taxon>
        <taxon>Bacteroidia</taxon>
        <taxon>Bacteroidales</taxon>
        <taxon>Prevotellaceae</taxon>
        <taxon>Segatella</taxon>
    </lineage>
</organism>